<dbReference type="PROSITE" id="PS50825">
    <property type="entry name" value="HYR"/>
    <property type="match status" value="1"/>
</dbReference>
<keyword evidence="3" id="KW-0472">Membrane</keyword>
<dbReference type="InterPro" id="IPR003410">
    <property type="entry name" value="HYR_dom"/>
</dbReference>
<dbReference type="NCBIfam" id="NF033932">
    <property type="entry name" value="LapB_rpt_80"/>
    <property type="match status" value="1"/>
</dbReference>
<sequence>MVDQPQLKQSPWGGRKTLWRVLGGVLAGVLAIGALPAVAQAAESEPNLATSNDNRTEVSFGDEIQYQAQISVPGGSSVKPGSVLTITFPEEVQLKAYDKTATAAMVRAPQIDMAKRTFTITWKELQAGALQSFPFVGTPSALTKADSTFQITATLVGETGAGEPFELSSVSESIVALGDWDAELVQPGGWKLPNKNAWSGQVGQTGNATASTMTKVVGMGDGSFADLRFRIDLTDPSATIPSVDWISNPYLRDNDLRTVLQRDADGIVVSHGSMTMKDIPSLQYVWGFRANIPGQEPGVYTAPIELYDVRADGTEVSVAKSTLELTLTPKTAATVDYLSKASRHEVVPGEAVSHRFATQYKIADELKDFAVTVPVPEGTTVESFNSARAANLMLAAKVEYSADGTTWTVLQPTNPAAWSFADVADRESIRWVRVTQTDRSQTFFEGQHSLNLRVKEDVAPGTELTMWVDSVTFFDPAEGEIVSAAPKDSTTVKTVAVAEHMGVPQIAAQTVLQNGRTNGFDAPYYNGSEIRQDLRLASYGSVALQDPYQFVVVPKGMSVESYTSATSPLGDGSWEGVIASTIGASSHLSGRYTVPFYSGAQVPTQADSIGSHTLTDGSTLYYWKATGVKLVGSGSEATLGGGELLLTDLKFKLNSVVSGNHQVIVGSGSSTDDTFEIAKRHNAFSEARLDDPASFGAYADQSAEALEVLRGIGISTNNALFQTKNFSVPGKDEISVSSAIQGSEDSEPITGNGVATSKIGSLVDYQINVTNQGTFSYEGFQFIDVFPFEDDTYTLSPGTPRGSAYDLKIVQRPVLKLNGRPVDALIQVSDSTTPPRFDAQGNAVASPDGSVWRDSAGGVADAKSLRVTLASGVVFRPGDTLSLDYVAQVPVDAKRGGVLANNSVAYKLHRPGFAAGLETSAGSVQVPAVTGDFELGGQMTDTSGVGLNGDVELHLYKLDESGVPKPHNGMVSQPGPTSSGNGYWGFVGLDPNETYLVKPVVTNDNYEIDPALLENGFLKYDYRGAASDKANRDVDVSAFNGKSAFELSDASGAVSQWLLDVNFAMKVSTDITGDLIFVDKDGVALDGAATYLDGWTVELRDKQDKLVKSVKTTAEKGGAFEFIGQELFAGKHTLKIVRPDGTKFDFAPAGQPEEFDPVTGIYTQENLVPGTGIIGVHVRVTDPVAPKIIDGPTANSTWNPTSVSLASTDGETKVTHYVWAVTGPGDTTRSGTAARADSIKLPATPEDGDYVFTVQARDFAGNLSTPAKTEFKVDKTAPTLTASAEVVYDKGSPAHPTTAAKWVELFAAKADDGQGIGAKAVSVDTSKIDTSKIGTYDVTFSVSDELGNGATSFTSKYVVKYVTDPVVTLTTQDLTWEMGTEPLSAESAVEKFGATASVADGSTASPVSADISGIDWGTLGDYLVTFTVADSEGHTSEPVTATLHVVDTIAPQITTATDSLSWSSSEAQLGTEQEWIAAYTAAASDSGSGLRGLSVDFTKVNYNKAGTYPVTFTAKDNAGNSSTKSVSYTVAYAGDPTVKLEPEVFHELGDNKISGDGEWKKTFSLTSTAGEGATITSEKANAEAVDFTAEGSYPVVFTVTDSFGSKATATGTFTVRDTTPPTVKLDKPARKHAASQPDPVWSAADFAEFFGAKANDGKGTGVDADSWTVDGSIDWTTAGTYEVSLSVTDRAQSPNASESAVGTITIQAPPGVNDLTRKISEDTTHTIDPAKHLSSEGTLESLANGDLAVSGGGQAKMEDGKVVYSPAEGFVGIETVQVTVTDDLGQQSVWTITFDVRAKLALVDPEASNLWYETTVDGALTIAAADVLALVTGEQPALARATADNGFHGSLEMTDGGDIAFFADQTDWFGGQSFLVSVVDEFGNELEITVGIGIHAVEMSVDNTEGYAGETEFTTELANLVPGKHYTLEFRSEPVTVAEFVADADGLATVTFTLPAGAAKGDHTLAAVNWNGHDRAVAKVTVLEDDQVVITPPAKPEQPSEISSTGGTLPIGLITAGVLTLFVGIALVLLRRRMRKESAH</sequence>
<keyword evidence="6" id="KW-1185">Reference proteome</keyword>
<dbReference type="OrthoDB" id="9761045at2"/>
<keyword evidence="3" id="KW-0812">Transmembrane</keyword>
<reference evidence="5 6" key="1">
    <citation type="submission" date="2019-06" db="EMBL/GenBank/DDBJ databases">
        <title>Sequencing the genomes of 1000 actinobacteria strains.</title>
        <authorList>
            <person name="Klenk H.-P."/>
        </authorList>
    </citation>
    <scope>NUCLEOTIDE SEQUENCE [LARGE SCALE GENOMIC DNA]</scope>
    <source>
        <strain evidence="5 6">DSM 8803</strain>
    </source>
</reference>
<feature type="domain" description="HYR" evidence="4">
    <location>
        <begin position="1446"/>
        <end position="1534"/>
    </location>
</feature>
<dbReference type="Gene3D" id="2.60.40.10">
    <property type="entry name" value="Immunoglobulins"/>
    <property type="match status" value="6"/>
</dbReference>
<feature type="region of interest" description="Disordered" evidence="2">
    <location>
        <begin position="1619"/>
        <end position="1638"/>
    </location>
</feature>
<evidence type="ECO:0000313" key="6">
    <source>
        <dbReference type="Proteomes" id="UP000319094"/>
    </source>
</evidence>
<keyword evidence="3" id="KW-1133">Transmembrane helix</keyword>
<evidence type="ECO:0000313" key="5">
    <source>
        <dbReference type="EMBL" id="TQL44280.1"/>
    </source>
</evidence>
<dbReference type="EMBL" id="VFON01000001">
    <property type="protein sequence ID" value="TQL44280.1"/>
    <property type="molecule type" value="Genomic_DNA"/>
</dbReference>
<keyword evidence="1" id="KW-0677">Repeat</keyword>
<evidence type="ECO:0000256" key="3">
    <source>
        <dbReference type="SAM" id="Phobius"/>
    </source>
</evidence>
<protein>
    <recommendedName>
        <fullName evidence="4">HYR domain-containing protein</fullName>
    </recommendedName>
</protein>
<name>A0A542Y851_9MICO</name>
<evidence type="ECO:0000256" key="1">
    <source>
        <dbReference type="ARBA" id="ARBA00022737"/>
    </source>
</evidence>
<feature type="transmembrane region" description="Helical" evidence="3">
    <location>
        <begin position="2009"/>
        <end position="2030"/>
    </location>
</feature>
<dbReference type="Pfam" id="PF17963">
    <property type="entry name" value="Big_9"/>
    <property type="match status" value="1"/>
</dbReference>
<accession>A0A542Y851</accession>
<evidence type="ECO:0000256" key="2">
    <source>
        <dbReference type="SAM" id="MobiDB-lite"/>
    </source>
</evidence>
<dbReference type="GO" id="GO:0005975">
    <property type="term" value="P:carbohydrate metabolic process"/>
    <property type="evidence" value="ECO:0007669"/>
    <property type="project" value="UniProtKB-ARBA"/>
</dbReference>
<dbReference type="InterPro" id="IPR013783">
    <property type="entry name" value="Ig-like_fold"/>
</dbReference>
<dbReference type="CDD" id="cd00146">
    <property type="entry name" value="PKD"/>
    <property type="match status" value="1"/>
</dbReference>
<organism evidence="5 6">
    <name type="scientific">Leucobacter komagatae</name>
    <dbReference type="NCBI Taxonomy" id="55969"/>
    <lineage>
        <taxon>Bacteria</taxon>
        <taxon>Bacillati</taxon>
        <taxon>Actinomycetota</taxon>
        <taxon>Actinomycetes</taxon>
        <taxon>Micrococcales</taxon>
        <taxon>Microbacteriaceae</taxon>
        <taxon>Leucobacter</taxon>
    </lineage>
</organism>
<comment type="caution">
    <text evidence="5">The sequence shown here is derived from an EMBL/GenBank/DDBJ whole genome shotgun (WGS) entry which is preliminary data.</text>
</comment>
<dbReference type="Proteomes" id="UP000319094">
    <property type="component" value="Unassembled WGS sequence"/>
</dbReference>
<evidence type="ECO:0000259" key="4">
    <source>
        <dbReference type="PROSITE" id="PS50825"/>
    </source>
</evidence>
<gene>
    <name evidence="5" type="ORF">FB468_2332</name>
</gene>
<dbReference type="RefSeq" id="WP_141887486.1">
    <property type="nucleotide sequence ID" value="NZ_BAAAUY010000011.1"/>
</dbReference>
<proteinExistence type="predicted"/>